<gene>
    <name evidence="1" type="ORF">Cha6605_1992</name>
</gene>
<dbReference type="InterPro" id="IPR041492">
    <property type="entry name" value="HAD_2"/>
</dbReference>
<dbReference type="CDD" id="cd01427">
    <property type="entry name" value="HAD_like"/>
    <property type="match status" value="1"/>
</dbReference>
<dbReference type="SUPFAM" id="SSF56784">
    <property type="entry name" value="HAD-like"/>
    <property type="match status" value="1"/>
</dbReference>
<dbReference type="NCBIfam" id="TIGR01549">
    <property type="entry name" value="HAD-SF-IA-v1"/>
    <property type="match status" value="1"/>
</dbReference>
<dbReference type="PANTHER" id="PTHR43885:SF1">
    <property type="entry name" value="SUPERFAMILY HYDROLASE, PUTATIVE (AFU_ORTHOLOGUE AFUA_4G13290)-RELATED"/>
    <property type="match status" value="1"/>
</dbReference>
<name>K9UDA3_CHAP6</name>
<dbReference type="RefSeq" id="WP_015159261.1">
    <property type="nucleotide sequence ID" value="NC_019697.1"/>
</dbReference>
<dbReference type="PANTHER" id="PTHR43885">
    <property type="entry name" value="HALOACID DEHALOGENASE-LIKE HYDROLASE"/>
    <property type="match status" value="1"/>
</dbReference>
<reference evidence="1 2" key="1">
    <citation type="submission" date="2012-05" db="EMBL/GenBank/DDBJ databases">
        <title>Finished chromosome of genome of Chamaesiphon sp. PCC 6605.</title>
        <authorList>
            <consortium name="US DOE Joint Genome Institute"/>
            <person name="Gugger M."/>
            <person name="Coursin T."/>
            <person name="Rippka R."/>
            <person name="Tandeau De Marsac N."/>
            <person name="Huntemann M."/>
            <person name="Wei C.-L."/>
            <person name="Han J."/>
            <person name="Detter J.C."/>
            <person name="Han C."/>
            <person name="Tapia R."/>
            <person name="Chen A."/>
            <person name="Kyrpides N."/>
            <person name="Mavromatis K."/>
            <person name="Markowitz V."/>
            <person name="Szeto E."/>
            <person name="Ivanova N."/>
            <person name="Pagani I."/>
            <person name="Pati A."/>
            <person name="Goodwin L."/>
            <person name="Nordberg H.P."/>
            <person name="Cantor M.N."/>
            <person name="Hua S.X."/>
            <person name="Woyke T."/>
            <person name="Kerfeld C.A."/>
        </authorList>
    </citation>
    <scope>NUCLEOTIDE SEQUENCE [LARGE SCALE GENOMIC DNA]</scope>
    <source>
        <strain evidence="2">ATCC 27169 / PCC 6605</strain>
    </source>
</reference>
<dbReference type="STRING" id="1173020.Cha6605_1992"/>
<evidence type="ECO:0000313" key="2">
    <source>
        <dbReference type="Proteomes" id="UP000010366"/>
    </source>
</evidence>
<keyword evidence="2" id="KW-1185">Reference proteome</keyword>
<dbReference type="InterPro" id="IPR023214">
    <property type="entry name" value="HAD_sf"/>
</dbReference>
<evidence type="ECO:0000313" key="1">
    <source>
        <dbReference type="EMBL" id="AFY93097.1"/>
    </source>
</evidence>
<dbReference type="InterPro" id="IPR036412">
    <property type="entry name" value="HAD-like_sf"/>
</dbReference>
<dbReference type="KEGG" id="cmp:Cha6605_1992"/>
<dbReference type="SFLD" id="SFLDG01129">
    <property type="entry name" value="C1.5:_HAD__Beta-PGM__Phosphata"/>
    <property type="match status" value="1"/>
</dbReference>
<dbReference type="SFLD" id="SFLDS00003">
    <property type="entry name" value="Haloacid_Dehalogenase"/>
    <property type="match status" value="1"/>
</dbReference>
<dbReference type="Pfam" id="PF13419">
    <property type="entry name" value="HAD_2"/>
    <property type="match status" value="1"/>
</dbReference>
<dbReference type="AlphaFoldDB" id="K9UDA3"/>
<dbReference type="InterPro" id="IPR006439">
    <property type="entry name" value="HAD-SF_hydro_IA"/>
</dbReference>
<proteinExistence type="predicted"/>
<dbReference type="Gene3D" id="1.10.260.80">
    <property type="match status" value="1"/>
</dbReference>
<dbReference type="EMBL" id="CP003600">
    <property type="protein sequence ID" value="AFY93097.1"/>
    <property type="molecule type" value="Genomic_DNA"/>
</dbReference>
<dbReference type="HOGENOM" id="CLU_045011_11_3_3"/>
<dbReference type="Proteomes" id="UP000010366">
    <property type="component" value="Chromosome"/>
</dbReference>
<dbReference type="eggNOG" id="COG0546">
    <property type="taxonomic scope" value="Bacteria"/>
</dbReference>
<sequence length="198" mass="21723">MSISFDLRDCWIFDMDGTLTVSIHDFDGIKRILGLPIDRPILEALNELPAAQAAQLHQQLDALELDIAHQATAQVGARELLTKLRSRGDRIGILTRNSKPNAQATLAACGLAEFFPAESILSRHCCPPKPSPDGIWQLLSSWSASPERSVMVGDYLFDLEAGRRAGSATVYLDPTGEFPWQDRADLPITTLAQIIAML</sequence>
<protein>
    <submittedName>
        <fullName evidence="1">Haloacid dehalogenase superfamily enzyme, subfamily IA</fullName>
    </submittedName>
</protein>
<dbReference type="NCBIfam" id="TIGR01509">
    <property type="entry name" value="HAD-SF-IA-v3"/>
    <property type="match status" value="1"/>
</dbReference>
<organism evidence="1 2">
    <name type="scientific">Chamaesiphon minutus (strain ATCC 27169 / PCC 6605)</name>
    <dbReference type="NCBI Taxonomy" id="1173020"/>
    <lineage>
        <taxon>Bacteria</taxon>
        <taxon>Bacillati</taxon>
        <taxon>Cyanobacteriota</taxon>
        <taxon>Cyanophyceae</taxon>
        <taxon>Gomontiellales</taxon>
        <taxon>Chamaesiphonaceae</taxon>
        <taxon>Chamaesiphon</taxon>
    </lineage>
</organism>
<accession>K9UDA3</accession>
<dbReference type="Gene3D" id="3.40.50.1000">
    <property type="entry name" value="HAD superfamily/HAD-like"/>
    <property type="match status" value="1"/>
</dbReference>